<proteinExistence type="predicted"/>
<dbReference type="EMBL" id="JTDO01000224">
    <property type="protein sequence ID" value="KLT71839.1"/>
    <property type="molecule type" value="Genomic_DNA"/>
</dbReference>
<sequence>MRAVVQDTITTPELSLEAPVSSHLHQLNEQHAEKGIWAELKPIKQAILADIARNPNTIPYSEEGGIRDAATLGIA</sequence>
<accession>A0A0J0YNW2</accession>
<reference evidence="1 2" key="1">
    <citation type="submission" date="2014-11" db="EMBL/GenBank/DDBJ databases">
        <title>Genome of a novel goose pathogen.</title>
        <authorList>
            <person name="Hansen C.M."/>
            <person name="Hueffer K."/>
            <person name="Choi S.C."/>
        </authorList>
    </citation>
    <scope>NUCLEOTIDE SEQUENCE [LARGE SCALE GENOMIC DNA]</scope>
    <source>
        <strain evidence="1 2">KH1503</strain>
    </source>
</reference>
<name>A0A0J0YNW2_9NEIS</name>
<dbReference type="AlphaFoldDB" id="A0A0J0YNW2"/>
<comment type="caution">
    <text evidence="1">The sequence shown here is derived from an EMBL/GenBank/DDBJ whole genome shotgun (WGS) entry which is preliminary data.</text>
</comment>
<evidence type="ECO:0000313" key="1">
    <source>
        <dbReference type="EMBL" id="KLT71839.1"/>
    </source>
</evidence>
<organism evidence="1 2">
    <name type="scientific">Neisseria arctica</name>
    <dbReference type="NCBI Taxonomy" id="1470200"/>
    <lineage>
        <taxon>Bacteria</taxon>
        <taxon>Pseudomonadati</taxon>
        <taxon>Pseudomonadota</taxon>
        <taxon>Betaproteobacteria</taxon>
        <taxon>Neisseriales</taxon>
        <taxon>Neisseriaceae</taxon>
        <taxon>Neisseria</taxon>
    </lineage>
</organism>
<evidence type="ECO:0000313" key="2">
    <source>
        <dbReference type="Proteomes" id="UP000036027"/>
    </source>
</evidence>
<gene>
    <name evidence="1" type="ORF">PL75_11495</name>
</gene>
<protein>
    <submittedName>
        <fullName evidence="1">Uncharacterized protein</fullName>
    </submittedName>
</protein>
<dbReference type="Proteomes" id="UP000036027">
    <property type="component" value="Unassembled WGS sequence"/>
</dbReference>
<keyword evidence="2" id="KW-1185">Reference proteome</keyword>
<dbReference type="PATRIC" id="fig|1470200.3.peg.1360"/>
<feature type="non-terminal residue" evidence="1">
    <location>
        <position position="75"/>
    </location>
</feature>